<dbReference type="EMBL" id="JBDODL010000035">
    <property type="protein sequence ID" value="MES1918272.1"/>
    <property type="molecule type" value="Genomic_DNA"/>
</dbReference>
<comment type="caution">
    <text evidence="2">The sequence shown here is derived from an EMBL/GenBank/DDBJ whole genome shotgun (WGS) entry which is preliminary data.</text>
</comment>
<keyword evidence="1" id="KW-0812">Transmembrane</keyword>
<keyword evidence="3" id="KW-1185">Reference proteome</keyword>
<sequence length="166" mass="19724">MCNRKPQYHNRKMESLLPDWLNPDKDKIIEFFISLLFFQLSYIAVFQNIVRIRNDKRWFYESLSLRTYIHILTFSSGILLGLVYLNFLTFRITQKAYVIAVLRCIAIIHIITLQFVGLKNFLDTIKIFNEPKARIGKIILIVSYSVYVLVFVLSVILLFVYRESKF</sequence>
<keyword evidence="1" id="KW-0472">Membrane</keyword>
<evidence type="ECO:0000313" key="3">
    <source>
        <dbReference type="Proteomes" id="UP001439008"/>
    </source>
</evidence>
<protein>
    <submittedName>
        <fullName evidence="2">Uncharacterized protein</fullName>
    </submittedName>
</protein>
<evidence type="ECO:0000313" key="2">
    <source>
        <dbReference type="EMBL" id="MES1918272.1"/>
    </source>
</evidence>
<feature type="transmembrane region" description="Helical" evidence="1">
    <location>
        <begin position="28"/>
        <end position="46"/>
    </location>
</feature>
<feature type="transmembrane region" description="Helical" evidence="1">
    <location>
        <begin position="138"/>
        <end position="161"/>
    </location>
</feature>
<keyword evidence="1" id="KW-1133">Transmembrane helix</keyword>
<reference evidence="2 3" key="1">
    <citation type="journal article" date="2024" name="BMC Biol.">
        <title>Comparative genomics of Ascetosporea gives new insight into the evolutionary basis for animal parasitism in Rhizaria.</title>
        <authorList>
            <person name="Hiltunen Thoren M."/>
            <person name="Onut-Brannstrom I."/>
            <person name="Alfjorden A."/>
            <person name="Peckova H."/>
            <person name="Swords F."/>
            <person name="Hooper C."/>
            <person name="Holzer A.S."/>
            <person name="Bass D."/>
            <person name="Burki F."/>
        </authorList>
    </citation>
    <scope>NUCLEOTIDE SEQUENCE [LARGE SCALE GENOMIC DNA]</scope>
    <source>
        <strain evidence="2">20-A016</strain>
    </source>
</reference>
<dbReference type="Proteomes" id="UP001439008">
    <property type="component" value="Unassembled WGS sequence"/>
</dbReference>
<accession>A0ABV2AF52</accession>
<gene>
    <name evidence="2" type="ORF">MHBO_000262</name>
</gene>
<organism evidence="2 3">
    <name type="scientific">Bonamia ostreae</name>
    <dbReference type="NCBI Taxonomy" id="126728"/>
    <lineage>
        <taxon>Eukaryota</taxon>
        <taxon>Sar</taxon>
        <taxon>Rhizaria</taxon>
        <taxon>Endomyxa</taxon>
        <taxon>Ascetosporea</taxon>
        <taxon>Haplosporida</taxon>
        <taxon>Bonamia</taxon>
    </lineage>
</organism>
<proteinExistence type="predicted"/>
<name>A0ABV2AF52_9EUKA</name>
<evidence type="ECO:0000256" key="1">
    <source>
        <dbReference type="SAM" id="Phobius"/>
    </source>
</evidence>
<feature type="transmembrane region" description="Helical" evidence="1">
    <location>
        <begin position="96"/>
        <end position="118"/>
    </location>
</feature>
<feature type="transmembrane region" description="Helical" evidence="1">
    <location>
        <begin position="67"/>
        <end position="90"/>
    </location>
</feature>